<proteinExistence type="predicted"/>
<keyword evidence="2" id="KW-1185">Reference proteome</keyword>
<comment type="caution">
    <text evidence="1">The sequence shown here is derived from an EMBL/GenBank/DDBJ whole genome shotgun (WGS) entry which is preliminary data.</text>
</comment>
<dbReference type="Proteomes" id="UP000240572">
    <property type="component" value="Unassembled WGS sequence"/>
</dbReference>
<dbReference type="EMBL" id="PYGD01000001">
    <property type="protein sequence ID" value="PSK94184.1"/>
    <property type="molecule type" value="Genomic_DNA"/>
</dbReference>
<reference evidence="1 2" key="1">
    <citation type="submission" date="2018-03" db="EMBL/GenBank/DDBJ databases">
        <title>Genomic Encyclopedia of Type Strains, Phase III (KMG-III): the genomes of soil and plant-associated and newly described type strains.</title>
        <authorList>
            <person name="Whitman W."/>
        </authorList>
    </citation>
    <scope>NUCLEOTIDE SEQUENCE [LARGE SCALE GENOMIC DNA]</scope>
    <source>
        <strain evidence="1 2">CGMCC 1.12700</strain>
    </source>
</reference>
<evidence type="ECO:0000313" key="2">
    <source>
        <dbReference type="Proteomes" id="UP000240572"/>
    </source>
</evidence>
<name>A0A2P8DAD1_9BACT</name>
<evidence type="ECO:0000313" key="1">
    <source>
        <dbReference type="EMBL" id="PSK94184.1"/>
    </source>
</evidence>
<gene>
    <name evidence="1" type="ORF">B0I18_101339</name>
</gene>
<sequence length="219" mass="26046">MGTYLSIFIYLFNYKNMENFILNYNNIHPKAKEILKDEFYWDLTNPNSPFSINRISNSFQEFEEWRREHSSEDAIDFLPVWDENGFIFDRDKTDVQSIENFCDMHYQYQKQMLQQYFEMMKSANIGDQLSEEEQNEGIEETARQQGITMLKEQDDKIISAGFGQFILEGKIDSALKIATEKAIERQLNPFVIAAFHDEDFQHQRKRDLKQLFSDLNEIA</sequence>
<dbReference type="AlphaFoldDB" id="A0A2P8DAD1"/>
<organism evidence="1 2">
    <name type="scientific">Taibaiella chishuiensis</name>
    <dbReference type="NCBI Taxonomy" id="1434707"/>
    <lineage>
        <taxon>Bacteria</taxon>
        <taxon>Pseudomonadati</taxon>
        <taxon>Bacteroidota</taxon>
        <taxon>Chitinophagia</taxon>
        <taxon>Chitinophagales</taxon>
        <taxon>Chitinophagaceae</taxon>
        <taxon>Taibaiella</taxon>
    </lineage>
</organism>
<protein>
    <submittedName>
        <fullName evidence="1">Uncharacterized protein YfeS</fullName>
    </submittedName>
</protein>
<accession>A0A2P8DAD1</accession>